<feature type="region of interest" description="Disordered" evidence="1">
    <location>
        <begin position="97"/>
        <end position="129"/>
    </location>
</feature>
<protein>
    <submittedName>
        <fullName evidence="2">Uncharacterized protein</fullName>
    </submittedName>
</protein>
<evidence type="ECO:0000313" key="3">
    <source>
        <dbReference type="Proteomes" id="UP000324222"/>
    </source>
</evidence>
<dbReference type="Proteomes" id="UP000324222">
    <property type="component" value="Unassembled WGS sequence"/>
</dbReference>
<feature type="region of interest" description="Disordered" evidence="1">
    <location>
        <begin position="147"/>
        <end position="191"/>
    </location>
</feature>
<sequence>MARNISQVSILRSILAEIVVLLSSVITEACIGWLGGGVQLGHGGIVKRAGWRCAGSGEAAGRLVLTQTHLGPGRRRKLSWDCGVLRSAVAAGLTTTVQQQAGQEEPLRHDKRILKASKREDPSRHQTRYQKHRQLFSTFQNDMNRCQNSWDTHTSNIRLHPPQEPSPPLRAVPRPPSLCTTPSPRLSLLAQ</sequence>
<feature type="compositionally biased region" description="Polar residues" evidence="1">
    <location>
        <begin position="147"/>
        <end position="157"/>
    </location>
</feature>
<gene>
    <name evidence="2" type="ORF">E2C01_048396</name>
</gene>
<feature type="compositionally biased region" description="Pro residues" evidence="1">
    <location>
        <begin position="162"/>
        <end position="176"/>
    </location>
</feature>
<dbReference type="EMBL" id="VSRR010012383">
    <property type="protein sequence ID" value="MPC54478.1"/>
    <property type="molecule type" value="Genomic_DNA"/>
</dbReference>
<feature type="compositionally biased region" description="Polar residues" evidence="1">
    <location>
        <begin position="179"/>
        <end position="191"/>
    </location>
</feature>
<reference evidence="2 3" key="1">
    <citation type="submission" date="2019-05" db="EMBL/GenBank/DDBJ databases">
        <title>Another draft genome of Portunus trituberculatus and its Hox gene families provides insights of decapod evolution.</title>
        <authorList>
            <person name="Jeong J.-H."/>
            <person name="Song I."/>
            <person name="Kim S."/>
            <person name="Choi T."/>
            <person name="Kim D."/>
            <person name="Ryu S."/>
            <person name="Kim W."/>
        </authorList>
    </citation>
    <scope>NUCLEOTIDE SEQUENCE [LARGE SCALE GENOMIC DNA]</scope>
    <source>
        <tissue evidence="2">Muscle</tissue>
    </source>
</reference>
<dbReference type="AlphaFoldDB" id="A0A5B7GBH4"/>
<evidence type="ECO:0000313" key="2">
    <source>
        <dbReference type="EMBL" id="MPC54478.1"/>
    </source>
</evidence>
<accession>A0A5B7GBH4</accession>
<comment type="caution">
    <text evidence="2">The sequence shown here is derived from an EMBL/GenBank/DDBJ whole genome shotgun (WGS) entry which is preliminary data.</text>
</comment>
<organism evidence="2 3">
    <name type="scientific">Portunus trituberculatus</name>
    <name type="common">Swimming crab</name>
    <name type="synonym">Neptunus trituberculatus</name>
    <dbReference type="NCBI Taxonomy" id="210409"/>
    <lineage>
        <taxon>Eukaryota</taxon>
        <taxon>Metazoa</taxon>
        <taxon>Ecdysozoa</taxon>
        <taxon>Arthropoda</taxon>
        <taxon>Crustacea</taxon>
        <taxon>Multicrustacea</taxon>
        <taxon>Malacostraca</taxon>
        <taxon>Eumalacostraca</taxon>
        <taxon>Eucarida</taxon>
        <taxon>Decapoda</taxon>
        <taxon>Pleocyemata</taxon>
        <taxon>Brachyura</taxon>
        <taxon>Eubrachyura</taxon>
        <taxon>Portunoidea</taxon>
        <taxon>Portunidae</taxon>
        <taxon>Portuninae</taxon>
        <taxon>Portunus</taxon>
    </lineage>
</organism>
<evidence type="ECO:0000256" key="1">
    <source>
        <dbReference type="SAM" id="MobiDB-lite"/>
    </source>
</evidence>
<name>A0A5B7GBH4_PORTR</name>
<keyword evidence="3" id="KW-1185">Reference proteome</keyword>
<proteinExistence type="predicted"/>